<reference evidence="5" key="1">
    <citation type="submission" date="2021-02" db="EMBL/GenBank/DDBJ databases">
        <title>The CRISPR/cas machinery reduction and long-range gene transfer in the hot spring cyanobacterium Synechococcus.</title>
        <authorList>
            <person name="Dvorak P."/>
            <person name="Jahodarova E."/>
            <person name="Hasler P."/>
            <person name="Poulickova A."/>
        </authorList>
    </citation>
    <scope>NUCLEOTIDE SEQUENCE</scope>
    <source>
        <strain evidence="5">Rupite</strain>
    </source>
</reference>
<keyword evidence="4" id="KW-0408">Iron</keyword>
<dbReference type="InterPro" id="IPR004294">
    <property type="entry name" value="Carotenoid_Oase"/>
</dbReference>
<protein>
    <submittedName>
        <fullName evidence="5">Carotenoid oxygenase family protein</fullName>
    </submittedName>
</protein>
<dbReference type="PANTHER" id="PTHR10543">
    <property type="entry name" value="BETA-CAROTENE DIOXYGENASE"/>
    <property type="match status" value="1"/>
</dbReference>
<dbReference type="RefSeq" id="WP_244352117.1">
    <property type="nucleotide sequence ID" value="NZ_JAFIRA010000042.1"/>
</dbReference>
<name>A0ABT0CDY5_THEVL</name>
<comment type="cofactor">
    <cofactor evidence="1">
        <name>Fe(2+)</name>
        <dbReference type="ChEBI" id="CHEBI:29033"/>
    </cofactor>
</comment>
<evidence type="ECO:0000256" key="3">
    <source>
        <dbReference type="ARBA" id="ARBA00022723"/>
    </source>
</evidence>
<dbReference type="EMBL" id="JAFIRA010000042">
    <property type="protein sequence ID" value="MCJ2543997.1"/>
    <property type="molecule type" value="Genomic_DNA"/>
</dbReference>
<evidence type="ECO:0000256" key="1">
    <source>
        <dbReference type="ARBA" id="ARBA00001954"/>
    </source>
</evidence>
<dbReference type="Proteomes" id="UP000830835">
    <property type="component" value="Unassembled WGS sequence"/>
</dbReference>
<comment type="similarity">
    <text evidence="2">Belongs to the carotenoid oxygenase family.</text>
</comment>
<dbReference type="Pfam" id="PF03055">
    <property type="entry name" value="RPE65"/>
    <property type="match status" value="1"/>
</dbReference>
<comment type="caution">
    <text evidence="5">The sequence shown here is derived from an EMBL/GenBank/DDBJ whole genome shotgun (WGS) entry which is preliminary data.</text>
</comment>
<evidence type="ECO:0000313" key="5">
    <source>
        <dbReference type="EMBL" id="MCJ2543997.1"/>
    </source>
</evidence>
<evidence type="ECO:0000256" key="2">
    <source>
        <dbReference type="ARBA" id="ARBA00006787"/>
    </source>
</evidence>
<accession>A0ABT0CDY5</accession>
<sequence>MTAVAQPIPLWSLALSEPGQEFGPTQLNVLSGRIPTGLQGSLYRNGPGQLQRGGERVGHWFDGDGAILAVHFRSGQATGLYRYVQTAGYQAEEQAGRYLFGGYGMRAKRLGQAPKNAANTSVLALPDRLLALWEAGSPHQLDLHSLTTQGLDLLGQSGTLPAYSAHPKRDPLTGEIYNFGVELGPNGILHLYRSDAQGRIQAHTRHPLPGLPLIHDFVLAGRYLVFLVPPVRLNPWPVLATLKSYSDSLYWDPGQATQVWIFDRQTLQPISRNEMEPVFQWHFGNGYEAEDGSVIFTQVRYRDFATNRYLAEVVSGQTHTAAPATLWRIRLHPQSGQVLEAEPLLERPCEFPTVHPAQVGQPHQYLYLLLHRPEVDPSRDMFGSVGRVEVETGSLLEAHLGEGRYPSEPLYAPDAADPSRGWLLSVVFDGPQNRSEVWIWDAAQLDRDPYCRLALPERIPLGFHGTWRPHS</sequence>
<gene>
    <name evidence="5" type="ORF">JX360_13975</name>
</gene>
<keyword evidence="6" id="KW-1185">Reference proteome</keyword>
<dbReference type="PANTHER" id="PTHR10543:SF139">
    <property type="entry name" value="DIOXYGENASE"/>
    <property type="match status" value="1"/>
</dbReference>
<organism evidence="5 6">
    <name type="scientific">Thermostichus vulcanus str. 'Rupite'</name>
    <dbReference type="NCBI Taxonomy" id="2813851"/>
    <lineage>
        <taxon>Bacteria</taxon>
        <taxon>Bacillati</taxon>
        <taxon>Cyanobacteriota</taxon>
        <taxon>Cyanophyceae</taxon>
        <taxon>Thermostichales</taxon>
        <taxon>Thermostichaceae</taxon>
        <taxon>Thermostichus</taxon>
    </lineage>
</organism>
<proteinExistence type="inferred from homology"/>
<evidence type="ECO:0000256" key="4">
    <source>
        <dbReference type="ARBA" id="ARBA00023004"/>
    </source>
</evidence>
<keyword evidence="3" id="KW-0479">Metal-binding</keyword>
<evidence type="ECO:0000313" key="6">
    <source>
        <dbReference type="Proteomes" id="UP000830835"/>
    </source>
</evidence>